<evidence type="ECO:0000259" key="2">
    <source>
        <dbReference type="Pfam" id="PF24883"/>
    </source>
</evidence>
<dbReference type="EMBL" id="MABQ02000003">
    <property type="protein sequence ID" value="PCD41069.1"/>
    <property type="molecule type" value="Genomic_DNA"/>
</dbReference>
<accession>A0A2H3HSI2</accession>
<dbReference type="PANTHER" id="PTHR10039:SF5">
    <property type="entry name" value="NACHT DOMAIN-CONTAINING PROTEIN"/>
    <property type="match status" value="1"/>
</dbReference>
<reference evidence="3 4" key="1">
    <citation type="journal article" date="2016" name="Environ. Microbiol.">
        <title>Effector profiles distinguish formae speciales of Fusarium oxysporum.</title>
        <authorList>
            <person name="van Dam P."/>
            <person name="Fokkens L."/>
            <person name="Schmidt S.M."/>
            <person name="Linmans J.H."/>
            <person name="Kistler H.C."/>
            <person name="Ma L.J."/>
            <person name="Rep M."/>
        </authorList>
    </citation>
    <scope>NUCLEOTIDE SEQUENCE [LARGE SCALE GENOMIC DNA]</scope>
    <source>
        <strain evidence="3 4">Forc016</strain>
    </source>
</reference>
<evidence type="ECO:0000313" key="3">
    <source>
        <dbReference type="EMBL" id="PCD41069.1"/>
    </source>
</evidence>
<evidence type="ECO:0000256" key="1">
    <source>
        <dbReference type="ARBA" id="ARBA00022737"/>
    </source>
</evidence>
<evidence type="ECO:0000313" key="4">
    <source>
        <dbReference type="Proteomes" id="UP000219602"/>
    </source>
</evidence>
<dbReference type="Gene3D" id="3.40.50.300">
    <property type="entry name" value="P-loop containing nucleotide triphosphate hydrolases"/>
    <property type="match status" value="1"/>
</dbReference>
<dbReference type="Proteomes" id="UP000219602">
    <property type="component" value="Chromosome 4"/>
</dbReference>
<dbReference type="InterPro" id="IPR056884">
    <property type="entry name" value="NPHP3-like_N"/>
</dbReference>
<sequence>MPEDDEKLGFVISELSKASKFIVSKKPTWQQTDAEQALAVVDEKCQQLADKILRKLDRTKADDPYSKRQSAVAALKSMWSEKEKKALKKDTDDCRRLLYLQLTSAMWSETIKRLKDLAEIGLASAEDLTSLHKHVATMQHGVHVTSLGQEAEETIASLVRLSNKALDSITSHRILNSLVFPEKHVRYTKVPNAYSETFGWIFDENVTGKHQQALQGRMLFREWLETGDGVFHISGKPGAGKSTLMRFLFRSQRKKDLLASWSTGRKLVNSKFFFWKHGSDMENSVNAMLRTLIFDTLEQCPELTASVFPQYWSRVHALPWQAPVDLRFHDDDEIREAFGRLIENRNLGENRCFFFLIDGLDEFQETPKERYKDLVPFLSNSVMAAAQDMKLCVSSREYDVFLETFKGPKGSELQKLTYDGIYNFVRDKLQRNQNFIELAKPPHGTESLISKVTNRADGVFLWVSLVVNLLDDACDGGTSFSELQ</sequence>
<reference evidence="3 4" key="2">
    <citation type="journal article" date="2017" name="Sci. Rep.">
        <title>A mobile pathogenicity chromosome in Fusarium oxysporum for infection of multiple cucurbit species.</title>
        <authorList>
            <person name="van Dam P."/>
            <person name="Fokkens L."/>
            <person name="Ayukawa Y."/>
            <person name="van der Gragt M."/>
            <person name="Ter Horst A."/>
            <person name="Brankovics B."/>
            <person name="Houterman P.M."/>
            <person name="Arie T."/>
            <person name="Rep M."/>
        </authorList>
    </citation>
    <scope>NUCLEOTIDE SEQUENCE [LARGE SCALE GENOMIC DNA]</scope>
    <source>
        <strain evidence="3 4">Forc016</strain>
    </source>
</reference>
<dbReference type="Pfam" id="PF24883">
    <property type="entry name" value="NPHP3_N"/>
    <property type="match status" value="1"/>
</dbReference>
<organism evidence="3 4">
    <name type="scientific">Fusarium oxysporum f. sp. radicis-cucumerinum</name>
    <dbReference type="NCBI Taxonomy" id="327505"/>
    <lineage>
        <taxon>Eukaryota</taxon>
        <taxon>Fungi</taxon>
        <taxon>Dikarya</taxon>
        <taxon>Ascomycota</taxon>
        <taxon>Pezizomycotina</taxon>
        <taxon>Sordariomycetes</taxon>
        <taxon>Hypocreomycetidae</taxon>
        <taxon>Hypocreales</taxon>
        <taxon>Nectriaceae</taxon>
        <taxon>Fusarium</taxon>
        <taxon>Fusarium oxysporum species complex</taxon>
    </lineage>
</organism>
<dbReference type="SUPFAM" id="SSF52540">
    <property type="entry name" value="P-loop containing nucleoside triphosphate hydrolases"/>
    <property type="match status" value="1"/>
</dbReference>
<proteinExistence type="predicted"/>
<name>A0A2H3HSI2_FUSOX</name>
<feature type="domain" description="Nephrocystin 3-like N-terminal" evidence="2">
    <location>
        <begin position="219"/>
        <end position="396"/>
    </location>
</feature>
<dbReference type="PANTHER" id="PTHR10039">
    <property type="entry name" value="AMELOGENIN"/>
    <property type="match status" value="1"/>
</dbReference>
<dbReference type="AlphaFoldDB" id="A0A2H3HSI2"/>
<protein>
    <recommendedName>
        <fullName evidence="2">Nephrocystin 3-like N-terminal domain-containing protein</fullName>
    </recommendedName>
</protein>
<dbReference type="STRING" id="327505.A0A2H3HSI2"/>
<comment type="caution">
    <text evidence="3">The sequence shown here is derived from an EMBL/GenBank/DDBJ whole genome shotgun (WGS) entry which is preliminary data.</text>
</comment>
<keyword evidence="1" id="KW-0677">Repeat</keyword>
<gene>
    <name evidence="3" type="ORF">AU210_003627</name>
</gene>
<dbReference type="InterPro" id="IPR027417">
    <property type="entry name" value="P-loop_NTPase"/>
</dbReference>